<keyword evidence="2" id="KW-1185">Reference proteome</keyword>
<evidence type="ECO:0000313" key="1">
    <source>
        <dbReference type="EMBL" id="GMS94724.1"/>
    </source>
</evidence>
<accession>A0AAV5TK76</accession>
<feature type="non-terminal residue" evidence="1">
    <location>
        <position position="1"/>
    </location>
</feature>
<organism evidence="1 2">
    <name type="scientific">Pristionchus entomophagus</name>
    <dbReference type="NCBI Taxonomy" id="358040"/>
    <lineage>
        <taxon>Eukaryota</taxon>
        <taxon>Metazoa</taxon>
        <taxon>Ecdysozoa</taxon>
        <taxon>Nematoda</taxon>
        <taxon>Chromadorea</taxon>
        <taxon>Rhabditida</taxon>
        <taxon>Rhabditina</taxon>
        <taxon>Diplogasteromorpha</taxon>
        <taxon>Diplogasteroidea</taxon>
        <taxon>Neodiplogasteridae</taxon>
        <taxon>Pristionchus</taxon>
    </lineage>
</organism>
<dbReference type="EMBL" id="BTSX01000004">
    <property type="protein sequence ID" value="GMS94724.1"/>
    <property type="molecule type" value="Genomic_DNA"/>
</dbReference>
<name>A0AAV5TK76_9BILA</name>
<dbReference type="AlphaFoldDB" id="A0AAV5TK76"/>
<protein>
    <recommendedName>
        <fullName evidence="3">Phosphate ABC transporter substrate-binding protein PstS</fullName>
    </recommendedName>
</protein>
<comment type="caution">
    <text evidence="1">The sequence shown here is derived from an EMBL/GenBank/DDBJ whole genome shotgun (WGS) entry which is preliminary data.</text>
</comment>
<sequence length="83" mass="9264">TKSIDRQKLGVDEIYGATLIPTISAWIYPIEPPRSLTQYAKLVANIRSSSQNTGVFADKIYPLPADLKEVVKRIVPLQLIPEN</sequence>
<proteinExistence type="predicted"/>
<reference evidence="1" key="1">
    <citation type="submission" date="2023-10" db="EMBL/GenBank/DDBJ databases">
        <title>Genome assembly of Pristionchus species.</title>
        <authorList>
            <person name="Yoshida K."/>
            <person name="Sommer R.J."/>
        </authorList>
    </citation>
    <scope>NUCLEOTIDE SEQUENCE</scope>
    <source>
        <strain evidence="1">RS0144</strain>
    </source>
</reference>
<gene>
    <name evidence="1" type="ORF">PENTCL1PPCAC_16899</name>
</gene>
<feature type="non-terminal residue" evidence="1">
    <location>
        <position position="83"/>
    </location>
</feature>
<evidence type="ECO:0008006" key="3">
    <source>
        <dbReference type="Google" id="ProtNLM"/>
    </source>
</evidence>
<evidence type="ECO:0000313" key="2">
    <source>
        <dbReference type="Proteomes" id="UP001432027"/>
    </source>
</evidence>
<dbReference type="Proteomes" id="UP001432027">
    <property type="component" value="Unassembled WGS sequence"/>
</dbReference>